<sequence>MDEPPNTNPLRTAGSAEVLRRLDHQDTVLRLLGEQLAAIIKLLTPAPQEGPTTTEMLQAIVALLGEHTPLLRDLEGHALNLTRELPRLVAHEVVLAQRFGERQP</sequence>
<dbReference type="RefSeq" id="WP_037251365.1">
    <property type="nucleotide sequence ID" value="NZ_CBCSHT010000086.1"/>
</dbReference>
<dbReference type="AlphaFoldDB" id="A0A379PL37"/>
<protein>
    <submittedName>
        <fullName evidence="1">Uncharacterized protein</fullName>
    </submittedName>
</protein>
<dbReference type="GeneID" id="99631734"/>
<evidence type="ECO:0000313" key="2">
    <source>
        <dbReference type="Proteomes" id="UP000254919"/>
    </source>
</evidence>
<organism evidence="1 2">
    <name type="scientific">Roseomonas mucosa</name>
    <dbReference type="NCBI Taxonomy" id="207340"/>
    <lineage>
        <taxon>Bacteria</taxon>
        <taxon>Pseudomonadati</taxon>
        <taxon>Pseudomonadota</taxon>
        <taxon>Alphaproteobacteria</taxon>
        <taxon>Acetobacterales</taxon>
        <taxon>Roseomonadaceae</taxon>
        <taxon>Roseomonas</taxon>
    </lineage>
</organism>
<proteinExistence type="predicted"/>
<gene>
    <name evidence="1" type="ORF">NCTC13291_04566</name>
</gene>
<dbReference type="EMBL" id="UGVN01000003">
    <property type="protein sequence ID" value="SUE95678.1"/>
    <property type="molecule type" value="Genomic_DNA"/>
</dbReference>
<evidence type="ECO:0000313" key="1">
    <source>
        <dbReference type="EMBL" id="SUE95678.1"/>
    </source>
</evidence>
<name>A0A379PL37_9PROT</name>
<dbReference type="Proteomes" id="UP000254919">
    <property type="component" value="Unassembled WGS sequence"/>
</dbReference>
<accession>A0A379PL37</accession>
<reference evidence="1 2" key="1">
    <citation type="submission" date="2018-06" db="EMBL/GenBank/DDBJ databases">
        <authorList>
            <consortium name="Pathogen Informatics"/>
            <person name="Doyle S."/>
        </authorList>
    </citation>
    <scope>NUCLEOTIDE SEQUENCE [LARGE SCALE GENOMIC DNA]</scope>
    <source>
        <strain evidence="1 2">NCTC13291</strain>
    </source>
</reference>